<dbReference type="Proteomes" id="UP000763505">
    <property type="component" value="Unassembled WGS sequence"/>
</dbReference>
<dbReference type="AlphaFoldDB" id="A0A921DVK5"/>
<dbReference type="Gene3D" id="3.90.1200.10">
    <property type="match status" value="1"/>
</dbReference>
<reference evidence="2" key="1">
    <citation type="journal article" date="2021" name="PeerJ">
        <title>Extensive microbial diversity within the chicken gut microbiome revealed by metagenomics and culture.</title>
        <authorList>
            <person name="Gilroy R."/>
            <person name="Ravi A."/>
            <person name="Getino M."/>
            <person name="Pursley I."/>
            <person name="Horton D.L."/>
            <person name="Alikhan N.F."/>
            <person name="Baker D."/>
            <person name="Gharbi K."/>
            <person name="Hall N."/>
            <person name="Watson M."/>
            <person name="Adriaenssens E.M."/>
            <person name="Foster-Nyarko E."/>
            <person name="Jarju S."/>
            <person name="Secka A."/>
            <person name="Antonio M."/>
            <person name="Oren A."/>
            <person name="Chaudhuri R.R."/>
            <person name="La Ragione R."/>
            <person name="Hildebrand F."/>
            <person name="Pallen M.J."/>
        </authorList>
    </citation>
    <scope>NUCLEOTIDE SEQUENCE</scope>
    <source>
        <strain evidence="2">6019</strain>
    </source>
</reference>
<dbReference type="InterPro" id="IPR002575">
    <property type="entry name" value="Aminoglycoside_PTrfase"/>
</dbReference>
<dbReference type="PANTHER" id="PTHR41283">
    <property type="entry name" value="AMINOGLYCOSIDE PHOSPHOTRANSFERASE"/>
    <property type="match status" value="1"/>
</dbReference>
<evidence type="ECO:0000313" key="2">
    <source>
        <dbReference type="EMBL" id="HJE18994.1"/>
    </source>
</evidence>
<dbReference type="PANTHER" id="PTHR41283:SF1">
    <property type="entry name" value="AMINOGLYCOSIDE PHOSPHOTRANSFERASE DOMAIN-CONTAINING PROTEIN"/>
    <property type="match status" value="1"/>
</dbReference>
<dbReference type="EMBL" id="DYYI01000011">
    <property type="protein sequence ID" value="HJE18994.1"/>
    <property type="molecule type" value="Genomic_DNA"/>
</dbReference>
<dbReference type="InterPro" id="IPR011009">
    <property type="entry name" value="Kinase-like_dom_sf"/>
</dbReference>
<reference evidence="2" key="2">
    <citation type="submission" date="2021-09" db="EMBL/GenBank/DDBJ databases">
        <authorList>
            <person name="Gilroy R."/>
        </authorList>
    </citation>
    <scope>NUCLEOTIDE SEQUENCE</scope>
    <source>
        <strain evidence="2">6019</strain>
    </source>
</reference>
<evidence type="ECO:0000259" key="1">
    <source>
        <dbReference type="Pfam" id="PF01636"/>
    </source>
</evidence>
<feature type="domain" description="Aminoglycoside phosphotransferase" evidence="1">
    <location>
        <begin position="23"/>
        <end position="243"/>
    </location>
</feature>
<gene>
    <name evidence="2" type="ORF">K8V35_01395</name>
</gene>
<sequence>MESIIEALHRQLEKYEPTAIYTFNEGWSDDDKFIVETKSGGKYLLRLSNMDKASRAQRQVKIIEQAIAANIPTQIVVDHGTCLDDEKYFILLKWIEAEPLLDKILSYSEDVQYNLGRTAGQHLQKIHQFSTTYSTGLDWDVLFNRKIDKKLEMYENCPLKYDRDRELIEAVQTYRKKLSATPQVVHHGDYHLGNMLIDKNHVIHIIDFDRHDVGDGWDEFNRLPFSYDVSPAFASGLVDAYFNNEIPHRFWEMVCLYTATNALSSLPWALRFGDDEITTIKHQTESLYRQYNDFNSVIPAWYQQ</sequence>
<proteinExistence type="predicted"/>
<evidence type="ECO:0000313" key="3">
    <source>
        <dbReference type="Proteomes" id="UP000763505"/>
    </source>
</evidence>
<organism evidence="2 3">
    <name type="scientific">Aliicoccus persicus</name>
    <dbReference type="NCBI Taxonomy" id="930138"/>
    <lineage>
        <taxon>Bacteria</taxon>
        <taxon>Bacillati</taxon>
        <taxon>Bacillota</taxon>
        <taxon>Bacilli</taxon>
        <taxon>Bacillales</taxon>
        <taxon>Staphylococcaceae</taxon>
        <taxon>Aliicoccus</taxon>
    </lineage>
</organism>
<accession>A0A921DVK5</accession>
<dbReference type="SUPFAM" id="SSF56112">
    <property type="entry name" value="Protein kinase-like (PK-like)"/>
    <property type="match status" value="1"/>
</dbReference>
<protein>
    <submittedName>
        <fullName evidence="2">Phosphotransferase</fullName>
    </submittedName>
</protein>
<comment type="caution">
    <text evidence="2">The sequence shown here is derived from an EMBL/GenBank/DDBJ whole genome shotgun (WGS) entry which is preliminary data.</text>
</comment>
<dbReference type="Pfam" id="PF01636">
    <property type="entry name" value="APH"/>
    <property type="match status" value="1"/>
</dbReference>
<name>A0A921DVK5_9STAP</name>